<dbReference type="OrthoDB" id="9805604at2"/>
<comment type="caution">
    <text evidence="1">The sequence shown here is derived from an EMBL/GenBank/DDBJ whole genome shotgun (WGS) entry which is preliminary data.</text>
</comment>
<dbReference type="Proteomes" id="UP000295662">
    <property type="component" value="Unassembled WGS sequence"/>
</dbReference>
<proteinExistence type="predicted"/>
<keyword evidence="2" id="KW-1185">Reference proteome</keyword>
<accession>A0A4R7RWA9</accession>
<dbReference type="EMBL" id="SOCA01000005">
    <property type="protein sequence ID" value="TDU69236.1"/>
    <property type="molecule type" value="Genomic_DNA"/>
</dbReference>
<dbReference type="Gene3D" id="3.40.50.2000">
    <property type="entry name" value="Glycogen Phosphorylase B"/>
    <property type="match status" value="1"/>
</dbReference>
<evidence type="ECO:0000313" key="1">
    <source>
        <dbReference type="EMBL" id="TDU69236.1"/>
    </source>
</evidence>
<dbReference type="RefSeq" id="WP_133795932.1">
    <property type="nucleotide sequence ID" value="NZ_SOCA01000005.1"/>
</dbReference>
<sequence>MRSLFFRLDASPQRGLGHLRRCCVLARECSALGARPHFFIRHEKVDFNGQDFPANAVLHEIPWDCSPEKDAELTVKFCEKNKVEAGVVDHYRLDKSYQTPLRDAGLRWMQFGNPLHTHPLLGALVHDARPDAGVEEYTTRKPADDTQFLTGPGYALVGEDFRQMRSKLMPPTSKEISSIMLTFGGGDDQGGILKALEWLDATEFTGTRIVMGSSMNPHLPAIKEKARQSSRIELHVDNWHPAPFMARCQLALCAGGTSLHELACLGVPPVIVCIADNQFFPAKSWQAAGMALNLGAIQDIQEATAVEQLSYLLSHPTVRLNMARRCWEAQDGLGAKRCASALLDLPRAISKTSR</sequence>
<protein>
    <submittedName>
        <fullName evidence="1">Spore coat polysaccharide biosynthesis predicted glycosyltransferase SpsG</fullName>
    </submittedName>
</protein>
<keyword evidence="1" id="KW-0808">Transferase</keyword>
<gene>
    <name evidence="1" type="ORF">EI77_02884</name>
</gene>
<dbReference type="Gene3D" id="3.40.50.11190">
    <property type="match status" value="1"/>
</dbReference>
<dbReference type="GO" id="GO:0016740">
    <property type="term" value="F:transferase activity"/>
    <property type="evidence" value="ECO:0007669"/>
    <property type="project" value="UniProtKB-KW"/>
</dbReference>
<reference evidence="1 2" key="1">
    <citation type="submission" date="2019-03" db="EMBL/GenBank/DDBJ databases">
        <title>Genomic Encyclopedia of Archaeal and Bacterial Type Strains, Phase II (KMG-II): from individual species to whole genera.</title>
        <authorList>
            <person name="Goeker M."/>
        </authorList>
    </citation>
    <scope>NUCLEOTIDE SEQUENCE [LARGE SCALE GENOMIC DNA]</scope>
    <source>
        <strain evidence="1 2">ATCC 25309</strain>
    </source>
</reference>
<evidence type="ECO:0000313" key="2">
    <source>
        <dbReference type="Proteomes" id="UP000295662"/>
    </source>
</evidence>
<organism evidence="1 2">
    <name type="scientific">Prosthecobacter fusiformis</name>
    <dbReference type="NCBI Taxonomy" id="48464"/>
    <lineage>
        <taxon>Bacteria</taxon>
        <taxon>Pseudomonadati</taxon>
        <taxon>Verrucomicrobiota</taxon>
        <taxon>Verrucomicrobiia</taxon>
        <taxon>Verrucomicrobiales</taxon>
        <taxon>Verrucomicrobiaceae</taxon>
        <taxon>Prosthecobacter</taxon>
    </lineage>
</organism>
<dbReference type="AlphaFoldDB" id="A0A4R7RWA9"/>
<dbReference type="SUPFAM" id="SSF53756">
    <property type="entry name" value="UDP-Glycosyltransferase/glycogen phosphorylase"/>
    <property type="match status" value="1"/>
</dbReference>
<name>A0A4R7RWA9_9BACT</name>